<dbReference type="EMBL" id="HBUF01362091">
    <property type="protein sequence ID" value="CAG6721379.1"/>
    <property type="molecule type" value="Transcribed_RNA"/>
</dbReference>
<dbReference type="NCBIfam" id="TIGR00687">
    <property type="entry name" value="pyridox_kin"/>
    <property type="match status" value="1"/>
</dbReference>
<evidence type="ECO:0000256" key="10">
    <source>
        <dbReference type="ARBA" id="ARBA00022840"/>
    </source>
</evidence>
<dbReference type="InterPro" id="IPR004625">
    <property type="entry name" value="PyrdxlKinase"/>
</dbReference>
<evidence type="ECO:0000313" key="16">
    <source>
        <dbReference type="EMBL" id="CAG6648601.1"/>
    </source>
</evidence>
<comment type="pathway">
    <text evidence="1">Cofactor metabolism; pyridoxal 5'-phosphate salvage; pyridoxamine 5'-phosphate from pyridoxamine: step 1/1.</text>
</comment>
<name>A0A8D8RE35_9HEMI</name>
<dbReference type="EC" id="2.7.1.35" evidence="5"/>
<dbReference type="EMBL" id="HBUF01153104">
    <property type="protein sequence ID" value="CAG6648601.1"/>
    <property type="molecule type" value="Transcribed_RNA"/>
</dbReference>
<evidence type="ECO:0000256" key="9">
    <source>
        <dbReference type="ARBA" id="ARBA00022777"/>
    </source>
</evidence>
<keyword evidence="9 16" id="KW-0418">Kinase</keyword>
<keyword evidence="8" id="KW-0547">Nucleotide-binding</keyword>
<dbReference type="UniPathway" id="UPA01068">
    <property type="reaction ID" value="UER00298"/>
</dbReference>
<proteinExistence type="inferred from homology"/>
<comment type="catalytic activity">
    <reaction evidence="12">
        <text>pyridoxamine + ATP = pyridoxamine 5'-phosphate + ADP + H(+)</text>
        <dbReference type="Rhea" id="RHEA:25104"/>
        <dbReference type="ChEBI" id="CHEBI:15378"/>
        <dbReference type="ChEBI" id="CHEBI:30616"/>
        <dbReference type="ChEBI" id="CHEBI:57761"/>
        <dbReference type="ChEBI" id="CHEBI:58451"/>
        <dbReference type="ChEBI" id="CHEBI:456216"/>
        <dbReference type="EC" id="2.7.1.35"/>
    </reaction>
    <physiologicalReaction direction="left-to-right" evidence="12">
        <dbReference type="Rhea" id="RHEA:25105"/>
    </physiologicalReaction>
</comment>
<keyword evidence="10" id="KW-0067">ATP-binding</keyword>
<evidence type="ECO:0000256" key="14">
    <source>
        <dbReference type="ARBA" id="ARBA00048524"/>
    </source>
</evidence>
<comment type="catalytic activity">
    <reaction evidence="13">
        <text>pyridoxal + ATP = pyridoxal 5'-phosphate + ADP + H(+)</text>
        <dbReference type="Rhea" id="RHEA:10224"/>
        <dbReference type="ChEBI" id="CHEBI:15378"/>
        <dbReference type="ChEBI" id="CHEBI:17310"/>
        <dbReference type="ChEBI" id="CHEBI:30616"/>
        <dbReference type="ChEBI" id="CHEBI:456216"/>
        <dbReference type="ChEBI" id="CHEBI:597326"/>
        <dbReference type="EC" id="2.7.1.35"/>
    </reaction>
    <physiologicalReaction direction="left-to-right" evidence="13">
        <dbReference type="Rhea" id="RHEA:10225"/>
    </physiologicalReaction>
</comment>
<comment type="catalytic activity">
    <reaction evidence="14">
        <text>pyridoxine + ATP = pyridoxine 5'-phosphate + ADP + H(+)</text>
        <dbReference type="Rhea" id="RHEA:25108"/>
        <dbReference type="ChEBI" id="CHEBI:15378"/>
        <dbReference type="ChEBI" id="CHEBI:16709"/>
        <dbReference type="ChEBI" id="CHEBI:30616"/>
        <dbReference type="ChEBI" id="CHEBI:58589"/>
        <dbReference type="ChEBI" id="CHEBI:456216"/>
        <dbReference type="EC" id="2.7.1.35"/>
    </reaction>
    <physiologicalReaction direction="left-to-right" evidence="14">
        <dbReference type="Rhea" id="RHEA:25109"/>
    </physiologicalReaction>
</comment>
<reference evidence="16" key="1">
    <citation type="submission" date="2021-05" db="EMBL/GenBank/DDBJ databases">
        <authorList>
            <person name="Alioto T."/>
            <person name="Alioto T."/>
            <person name="Gomez Garrido J."/>
        </authorList>
    </citation>
    <scope>NUCLEOTIDE SEQUENCE</scope>
</reference>
<accession>A0A8D8RE35</accession>
<dbReference type="GO" id="GO:0005829">
    <property type="term" value="C:cytosol"/>
    <property type="evidence" value="ECO:0007669"/>
    <property type="project" value="TreeGrafter"/>
</dbReference>
<dbReference type="GO" id="GO:0008478">
    <property type="term" value="F:pyridoxal kinase activity"/>
    <property type="evidence" value="ECO:0007669"/>
    <property type="project" value="UniProtKB-EC"/>
</dbReference>
<evidence type="ECO:0000256" key="2">
    <source>
        <dbReference type="ARBA" id="ARBA00004835"/>
    </source>
</evidence>
<dbReference type="AlphaFoldDB" id="A0A8D8RE35"/>
<evidence type="ECO:0000256" key="8">
    <source>
        <dbReference type="ARBA" id="ARBA00022741"/>
    </source>
</evidence>
<feature type="domain" description="Pyridoxamine kinase/Phosphomethylpyrimidine kinase" evidence="15">
    <location>
        <begin position="83"/>
        <end position="157"/>
    </location>
</feature>
<evidence type="ECO:0000256" key="12">
    <source>
        <dbReference type="ARBA" id="ARBA00047310"/>
    </source>
</evidence>
<evidence type="ECO:0000256" key="13">
    <source>
        <dbReference type="ARBA" id="ARBA00047377"/>
    </source>
</evidence>
<dbReference type="InterPro" id="IPR013749">
    <property type="entry name" value="PM/HMP-P_kinase-1"/>
</dbReference>
<dbReference type="PANTHER" id="PTHR10534">
    <property type="entry name" value="PYRIDOXAL KINASE"/>
    <property type="match status" value="1"/>
</dbReference>
<comment type="pathway">
    <text evidence="3">Cofactor metabolism; pyridoxal 5'-phosphate salvage; pyridoxal 5'-phosphate from pyridoxal: step 1/1.</text>
</comment>
<evidence type="ECO:0000256" key="5">
    <source>
        <dbReference type="ARBA" id="ARBA00012104"/>
    </source>
</evidence>
<evidence type="ECO:0000256" key="6">
    <source>
        <dbReference type="ARBA" id="ARBA00018134"/>
    </source>
</evidence>
<dbReference type="CDD" id="cd01173">
    <property type="entry name" value="pyridoxal_pyridoxamine_kinase"/>
    <property type="match status" value="1"/>
</dbReference>
<dbReference type="Gene3D" id="3.40.1190.20">
    <property type="match status" value="1"/>
</dbReference>
<evidence type="ECO:0000256" key="1">
    <source>
        <dbReference type="ARBA" id="ARBA00004750"/>
    </source>
</evidence>
<comment type="similarity">
    <text evidence="4">Belongs to the pyridoxine kinase family.</text>
</comment>
<organism evidence="16">
    <name type="scientific">Cacopsylla melanoneura</name>
    <dbReference type="NCBI Taxonomy" id="428564"/>
    <lineage>
        <taxon>Eukaryota</taxon>
        <taxon>Metazoa</taxon>
        <taxon>Ecdysozoa</taxon>
        <taxon>Arthropoda</taxon>
        <taxon>Hexapoda</taxon>
        <taxon>Insecta</taxon>
        <taxon>Pterygota</taxon>
        <taxon>Neoptera</taxon>
        <taxon>Paraneoptera</taxon>
        <taxon>Hemiptera</taxon>
        <taxon>Sternorrhyncha</taxon>
        <taxon>Psylloidea</taxon>
        <taxon>Psyllidae</taxon>
        <taxon>Psyllinae</taxon>
        <taxon>Cacopsylla</taxon>
    </lineage>
</organism>
<evidence type="ECO:0000256" key="11">
    <source>
        <dbReference type="ARBA" id="ARBA00032808"/>
    </source>
</evidence>
<evidence type="ECO:0000256" key="7">
    <source>
        <dbReference type="ARBA" id="ARBA00022679"/>
    </source>
</evidence>
<dbReference type="GO" id="GO:0009443">
    <property type="term" value="P:pyridoxal 5'-phosphate salvage"/>
    <property type="evidence" value="ECO:0007669"/>
    <property type="project" value="InterPro"/>
</dbReference>
<protein>
    <recommendedName>
        <fullName evidence="6">Pyridoxal kinase</fullName>
        <ecNumber evidence="5">2.7.1.35</ecNumber>
    </recommendedName>
    <alternativeName>
        <fullName evidence="11">Pyridoxine kinase</fullName>
    </alternativeName>
</protein>
<evidence type="ECO:0000259" key="15">
    <source>
        <dbReference type="Pfam" id="PF08543"/>
    </source>
</evidence>
<dbReference type="InterPro" id="IPR029056">
    <property type="entry name" value="Ribokinase-like"/>
</dbReference>
<evidence type="ECO:0000256" key="4">
    <source>
        <dbReference type="ARBA" id="ARBA00008805"/>
    </source>
</evidence>
<keyword evidence="7" id="KW-0808">Transferase</keyword>
<dbReference type="GO" id="GO:0005524">
    <property type="term" value="F:ATP binding"/>
    <property type="evidence" value="ECO:0007669"/>
    <property type="project" value="UniProtKB-KW"/>
</dbReference>
<evidence type="ECO:0000256" key="3">
    <source>
        <dbReference type="ARBA" id="ARBA00005210"/>
    </source>
</evidence>
<dbReference type="PANTHER" id="PTHR10534:SF2">
    <property type="entry name" value="PYRIDOXAL KINASE"/>
    <property type="match status" value="1"/>
</dbReference>
<dbReference type="Pfam" id="PF08543">
    <property type="entry name" value="Phos_pyr_kin"/>
    <property type="match status" value="1"/>
</dbReference>
<comment type="pathway">
    <text evidence="2">Cofactor metabolism; pyridoxal 5'-phosphate salvage; pyridoxine 5'-phosphate from pyridoxine: step 1/1.</text>
</comment>
<sequence length="173" mass="19545">MSQDKRVLSIQSHVVSGYVGNKSATFPLQVLGFEVDAINTVQFSNHSGYGVFKGQVITEQDFDELIDGLKQNCLLNYTHVLTGYCRSPQLLTKIGKLIQELKKINPNLLYVCDPVMGDNGHMYVPQEVLPVYINELLPLADVICPNQYEAETWLGQPLAWSCQHNTWWFKGNI</sequence>
<dbReference type="SUPFAM" id="SSF53613">
    <property type="entry name" value="Ribokinase-like"/>
    <property type="match status" value="1"/>
</dbReference>